<keyword evidence="2" id="KW-1185">Reference proteome</keyword>
<accession>A0A1J4KE18</accession>
<dbReference type="PANTHER" id="PTHR37516">
    <property type="entry name" value="SCA1 COMPLEX SCAFFOLD PROTEIN SCAA"/>
    <property type="match status" value="1"/>
</dbReference>
<evidence type="ECO:0000313" key="1">
    <source>
        <dbReference type="EMBL" id="OHT09679.1"/>
    </source>
</evidence>
<dbReference type="GeneID" id="94836576"/>
<dbReference type="VEuPathDB" id="TrichDB:TRFO_21285"/>
<dbReference type="RefSeq" id="XP_068362815.1">
    <property type="nucleotide sequence ID" value="XM_068501872.1"/>
</dbReference>
<organism evidence="1 2">
    <name type="scientific">Tritrichomonas foetus</name>
    <dbReference type="NCBI Taxonomy" id="1144522"/>
    <lineage>
        <taxon>Eukaryota</taxon>
        <taxon>Metamonada</taxon>
        <taxon>Parabasalia</taxon>
        <taxon>Tritrichomonadida</taxon>
        <taxon>Tritrichomonadidae</taxon>
        <taxon>Tritrichomonas</taxon>
    </lineage>
</organism>
<dbReference type="Proteomes" id="UP000179807">
    <property type="component" value="Unassembled WGS sequence"/>
</dbReference>
<evidence type="ECO:0000313" key="2">
    <source>
        <dbReference type="Proteomes" id="UP000179807"/>
    </source>
</evidence>
<dbReference type="PANTHER" id="PTHR37516:SF1">
    <property type="entry name" value="SCA1 COMPLEX SCAFFOLD PROTEIN SCAA"/>
    <property type="match status" value="1"/>
</dbReference>
<dbReference type="EMBL" id="MLAK01000632">
    <property type="protein sequence ID" value="OHT09679.1"/>
    <property type="molecule type" value="Genomic_DNA"/>
</dbReference>
<reference evidence="1" key="1">
    <citation type="submission" date="2016-10" db="EMBL/GenBank/DDBJ databases">
        <authorList>
            <person name="Benchimol M."/>
            <person name="Almeida L.G."/>
            <person name="Vasconcelos A.T."/>
            <person name="Perreira-Neves A."/>
            <person name="Rosa I.A."/>
            <person name="Tasca T."/>
            <person name="Bogo M.R."/>
            <person name="de Souza W."/>
        </authorList>
    </citation>
    <scope>NUCLEOTIDE SEQUENCE [LARGE SCALE GENOMIC DNA]</scope>
    <source>
        <strain evidence="1">K</strain>
    </source>
</reference>
<dbReference type="GO" id="GO:0005829">
    <property type="term" value="C:cytosol"/>
    <property type="evidence" value="ECO:0007669"/>
    <property type="project" value="TreeGrafter"/>
</dbReference>
<comment type="caution">
    <text evidence="1">The sequence shown here is derived from an EMBL/GenBank/DDBJ whole genome shotgun (WGS) entry which is preliminary data.</text>
</comment>
<dbReference type="InterPro" id="IPR037474">
    <property type="entry name" value="ScaA"/>
</dbReference>
<dbReference type="GO" id="GO:1904515">
    <property type="term" value="P:positive regulation of TORC2 signaling"/>
    <property type="evidence" value="ECO:0007669"/>
    <property type="project" value="TreeGrafter"/>
</dbReference>
<dbReference type="GO" id="GO:0005886">
    <property type="term" value="C:plasma membrane"/>
    <property type="evidence" value="ECO:0007669"/>
    <property type="project" value="TreeGrafter"/>
</dbReference>
<proteinExistence type="predicted"/>
<gene>
    <name evidence="1" type="ORF">TRFO_21285</name>
</gene>
<dbReference type="AlphaFoldDB" id="A0A1J4KE18"/>
<sequence>MQKINYSTPVSKMNSQLVTTLEQHYTFIQLTSKTRVQEVDGNHIPIYLSGDNQPLDKFYQPIVGPVTAVTQGKQFSENPFTKDQFPVIFRPQNRPQLSIPNPRDFESQDDFVSALSAWYRQAMMFFSSAVLPTPISGCFYLPSLPKIFTREEKGSPSRYRTFKPNLWPLLPKNYLTMIDLVFSKDPIDPEEQFPEQIPKRDPILHKHHISTEKQWVGQMVPVEPKPFVYNTFDEFEFAFLNWATFTYDNLEIPPIPPAQFGSIAALERVEEVIDENRFKNGIIKPPEKPPQLCDFSWVPNKLFHIDKAGLCLQDLRTQLTRPAKFDIQKDPVLEVSGISDKQKFITEMTTFGIYYETHPTFIMHPKRFAFGVYAPNTNAAENLLYNPRNYTMMFIARVLETEFSQEQFHRLVSNNVSKTKVASIISNLINTPENLKTLFTYANRSPRHPIRLSYLLNSLVVHDIETNNQLIKQFLQIQNLNLFNNFVYYLNLTSQHHFELIPVMNNTNNPVLLKFNQFYLLQTLLTIFCEYNGQSFYQLILEHSKQMLTEVARYLRNEQVLKKLREAPVETDEYKALLMFAQCESPTIHRLILGPNFPRWMSETPNRHNVIWTFAHSSAINSASILFWRHCNEFAKVIDNYSPSVCKFIAFICQHTVLYADKLHTRFVGQVMLPFLESIIRSRIPHVSCMLVPVSFVLSSNQIVSNFMATDFRPLLVNAICRLCSTIVNAPPEIYKDKIVALTIFARQQDPCFAMSQVPNFAETIVEHLIDPNVQTLQQTWTFFNKFTQDPKILDQIFKRPNVKSSLVDIIKSTNRLAHKKFYRFAEKIWRHQDQRYLPIKKTLCDILISSIGTIVCSYNNRYITYKEDEKIRNRIEQFFSAIEGLQMVPGCQEFIQTMNRHMADNNKDSKPKKSASTNSS</sequence>
<name>A0A1J4KE18_9EUKA</name>
<dbReference type="OrthoDB" id="17150at2759"/>
<dbReference type="GO" id="GO:0046579">
    <property type="term" value="P:positive regulation of Ras protein signal transduction"/>
    <property type="evidence" value="ECO:0007669"/>
    <property type="project" value="TreeGrafter"/>
</dbReference>
<protein>
    <submittedName>
        <fullName evidence="1">Uncharacterized protein</fullName>
    </submittedName>
</protein>